<keyword evidence="1" id="KW-1133">Transmembrane helix</keyword>
<keyword evidence="1" id="KW-0472">Membrane</keyword>
<keyword evidence="1" id="KW-0812">Transmembrane</keyword>
<evidence type="ECO:0000256" key="1">
    <source>
        <dbReference type="SAM" id="Phobius"/>
    </source>
</evidence>
<dbReference type="InterPro" id="IPR021729">
    <property type="entry name" value="DUF3298"/>
</dbReference>
<dbReference type="KEGG" id="vil:CFK37_06935"/>
<feature type="domain" description="DUF3298" evidence="2">
    <location>
        <begin position="195"/>
        <end position="281"/>
    </location>
</feature>
<dbReference type="RefSeq" id="WP_089061173.1">
    <property type="nucleotide sequence ID" value="NZ_CP022315.1"/>
</dbReference>
<dbReference type="AlphaFoldDB" id="A0A220U2B1"/>
<dbReference type="Proteomes" id="UP000198312">
    <property type="component" value="Chromosome"/>
</dbReference>
<proteinExistence type="predicted"/>
<dbReference type="OrthoDB" id="5637at2"/>
<accession>A0A220U2B1</accession>
<gene>
    <name evidence="3" type="ORF">CFK37_06935</name>
</gene>
<feature type="transmembrane region" description="Helical" evidence="1">
    <location>
        <begin position="44"/>
        <end position="65"/>
    </location>
</feature>
<evidence type="ECO:0000313" key="3">
    <source>
        <dbReference type="EMBL" id="ASK61913.1"/>
    </source>
</evidence>
<dbReference type="EMBL" id="CP022315">
    <property type="protein sequence ID" value="ASK61913.1"/>
    <property type="molecule type" value="Genomic_DNA"/>
</dbReference>
<keyword evidence="4" id="KW-1185">Reference proteome</keyword>
<dbReference type="Gene3D" id="3.90.640.20">
    <property type="entry name" value="Heat-shock cognate protein, ATPase"/>
    <property type="match status" value="1"/>
</dbReference>
<dbReference type="Pfam" id="PF11738">
    <property type="entry name" value="DUF3298"/>
    <property type="match status" value="1"/>
</dbReference>
<evidence type="ECO:0000259" key="2">
    <source>
        <dbReference type="Pfam" id="PF11738"/>
    </source>
</evidence>
<dbReference type="InterPro" id="IPR037126">
    <property type="entry name" value="PdaC/RsiV-like_sf"/>
</dbReference>
<dbReference type="Gene3D" id="3.30.565.40">
    <property type="entry name" value="Fervidobacterium nodosum Rt17-B1 like"/>
    <property type="match status" value="1"/>
</dbReference>
<protein>
    <submittedName>
        <fullName evidence="3">Anti-sigma factor</fullName>
    </submittedName>
</protein>
<reference evidence="3 4" key="1">
    <citation type="submission" date="2017-07" db="EMBL/GenBank/DDBJ databases">
        <title>Virgibacillus sp. LM2416.</title>
        <authorList>
            <person name="Tak E.J."/>
            <person name="Bae J.-W."/>
        </authorList>
    </citation>
    <scope>NUCLEOTIDE SEQUENCE [LARGE SCALE GENOMIC DNA]</scope>
    <source>
        <strain evidence="3 4">LM2416</strain>
    </source>
</reference>
<organism evidence="3 4">
    <name type="scientific">Virgibacillus phasianinus</name>
    <dbReference type="NCBI Taxonomy" id="2017483"/>
    <lineage>
        <taxon>Bacteria</taxon>
        <taxon>Bacillati</taxon>
        <taxon>Bacillota</taxon>
        <taxon>Bacilli</taxon>
        <taxon>Bacillales</taxon>
        <taxon>Bacillaceae</taxon>
        <taxon>Virgibacillus</taxon>
    </lineage>
</organism>
<name>A0A220U2B1_9BACI</name>
<evidence type="ECO:0000313" key="4">
    <source>
        <dbReference type="Proteomes" id="UP000198312"/>
    </source>
</evidence>
<sequence length="295" mass="33739">MDKKLEDLKKKYMETPIPKELDEVVQSAIKRNEKKSRRPIPKSLIGLAAAMVILLVSINTSPAFAKSLAKIPVVGPVIEVLTIQEIHVKDDNYNADIRVPEVNNFENKGLEKSLNQKYLKENKQLYETFKKKMEELEAKGGGHLSIDSNYKVITDNAQIFTIKRSVVKTEASSYTTVKYDTIDKQKQIMLTLPILFKNDDYIEAISEAVKDQMRVKMKKDPNQIYWVSGAGVEDLNLVNEFEHITADQSFYINEDYKLVIVFDEYEVAPGYMGTSEFVIPTKKIEKELVGDDYIK</sequence>